<dbReference type="HOGENOM" id="CLU_074029_0_0_5"/>
<dbReference type="SUPFAM" id="SSF51695">
    <property type="entry name" value="PLC-like phosphodiesterases"/>
    <property type="match status" value="1"/>
</dbReference>
<feature type="domain" description="GP-PDE" evidence="1">
    <location>
        <begin position="40"/>
        <end position="311"/>
    </location>
</feature>
<evidence type="ECO:0000313" key="3">
    <source>
        <dbReference type="Proteomes" id="UP000001695"/>
    </source>
</evidence>
<organism evidence="2 3">
    <name type="scientific">Beijerinckia indica subsp. indica (strain ATCC 9039 / DSM 1715 / NCIMB 8712)</name>
    <dbReference type="NCBI Taxonomy" id="395963"/>
    <lineage>
        <taxon>Bacteria</taxon>
        <taxon>Pseudomonadati</taxon>
        <taxon>Pseudomonadota</taxon>
        <taxon>Alphaproteobacteria</taxon>
        <taxon>Hyphomicrobiales</taxon>
        <taxon>Beijerinckiaceae</taxon>
        <taxon>Beijerinckia</taxon>
    </lineage>
</organism>
<name>B2IKX1_BEII9</name>
<dbReference type="GO" id="GO:0006629">
    <property type="term" value="P:lipid metabolic process"/>
    <property type="evidence" value="ECO:0007669"/>
    <property type="project" value="InterPro"/>
</dbReference>
<proteinExistence type="predicted"/>
<dbReference type="Pfam" id="PF03009">
    <property type="entry name" value="GDPD"/>
    <property type="match status" value="1"/>
</dbReference>
<dbReference type="AlphaFoldDB" id="B2IKX1"/>
<dbReference type="KEGG" id="bid:Bind_2943"/>
<accession>B2IKX1</accession>
<evidence type="ECO:0000259" key="1">
    <source>
        <dbReference type="PROSITE" id="PS51704"/>
    </source>
</evidence>
<dbReference type="Proteomes" id="UP000001695">
    <property type="component" value="Chromosome"/>
</dbReference>
<reference evidence="3" key="1">
    <citation type="submission" date="2008-03" db="EMBL/GenBank/DDBJ databases">
        <title>Complete sequence of chromosome of Beijerinckia indica subsp. indica ATCC 9039.</title>
        <authorList>
            <consortium name="US DOE Joint Genome Institute"/>
            <person name="Copeland A."/>
            <person name="Lucas S."/>
            <person name="Lapidus A."/>
            <person name="Glavina del Rio T."/>
            <person name="Dalin E."/>
            <person name="Tice H."/>
            <person name="Bruce D."/>
            <person name="Goodwin L."/>
            <person name="Pitluck S."/>
            <person name="LaButti K."/>
            <person name="Schmutz J."/>
            <person name="Larimer F."/>
            <person name="Land M."/>
            <person name="Hauser L."/>
            <person name="Kyrpides N."/>
            <person name="Mikhailova N."/>
            <person name="Dunfield P.F."/>
            <person name="Dedysh S.N."/>
            <person name="Liesack W."/>
            <person name="Saw J.H."/>
            <person name="Alam M."/>
            <person name="Chen Y."/>
            <person name="Murrell J.C."/>
            <person name="Richardson P."/>
        </authorList>
    </citation>
    <scope>NUCLEOTIDE SEQUENCE [LARGE SCALE GENOMIC DNA]</scope>
    <source>
        <strain evidence="3">ATCC 9039 / DSM 1715 / NCIMB 8712</strain>
    </source>
</reference>
<dbReference type="PANTHER" id="PTHR43805">
    <property type="entry name" value="GLYCEROPHOSPHORYL DIESTER PHOSPHODIESTERASE"/>
    <property type="match status" value="1"/>
</dbReference>
<reference evidence="2 3" key="2">
    <citation type="journal article" date="2010" name="J. Bacteriol.">
        <title>Complete genome sequence of Beijerinckia indica subsp. indica.</title>
        <authorList>
            <person name="Tamas I."/>
            <person name="Dedysh S.N."/>
            <person name="Liesack W."/>
            <person name="Stott M.B."/>
            <person name="Alam M."/>
            <person name="Murrell J.C."/>
            <person name="Dunfield P.F."/>
        </authorList>
    </citation>
    <scope>NUCLEOTIDE SEQUENCE [LARGE SCALE GENOMIC DNA]</scope>
    <source>
        <strain evidence="3">ATCC 9039 / DSM 1715 / NCIMB 8712</strain>
    </source>
</reference>
<dbReference type="eggNOG" id="COG0584">
    <property type="taxonomic scope" value="Bacteria"/>
</dbReference>
<protein>
    <submittedName>
        <fullName evidence="2">Glycerophosphoryl diester phosphodiesterase</fullName>
    </submittedName>
</protein>
<gene>
    <name evidence="2" type="ordered locus">Bind_2943</name>
</gene>
<keyword evidence="3" id="KW-1185">Reference proteome</keyword>
<dbReference type="EMBL" id="CP001016">
    <property type="protein sequence ID" value="ACB96511.1"/>
    <property type="molecule type" value="Genomic_DNA"/>
</dbReference>
<dbReference type="GO" id="GO:0008081">
    <property type="term" value="F:phosphoric diester hydrolase activity"/>
    <property type="evidence" value="ECO:0007669"/>
    <property type="project" value="InterPro"/>
</dbReference>
<dbReference type="InterPro" id="IPR017946">
    <property type="entry name" value="PLC-like_Pdiesterase_TIM-brl"/>
</dbReference>
<dbReference type="PROSITE" id="PS51704">
    <property type="entry name" value="GP_PDE"/>
    <property type="match status" value="1"/>
</dbReference>
<dbReference type="PANTHER" id="PTHR43805:SF1">
    <property type="entry name" value="GP-PDE DOMAIN-CONTAINING PROTEIN"/>
    <property type="match status" value="1"/>
</dbReference>
<dbReference type="InterPro" id="IPR030395">
    <property type="entry name" value="GP_PDE_dom"/>
</dbReference>
<dbReference type="Gene3D" id="3.20.20.190">
    <property type="entry name" value="Phosphatidylinositol (PI) phosphodiesterase"/>
    <property type="match status" value="1"/>
</dbReference>
<dbReference type="STRING" id="395963.Bind_2943"/>
<dbReference type="CDD" id="cd08613">
    <property type="entry name" value="GDPD_GDE4_like_1"/>
    <property type="match status" value="1"/>
</dbReference>
<evidence type="ECO:0000313" key="2">
    <source>
        <dbReference type="EMBL" id="ACB96511.1"/>
    </source>
</evidence>
<sequence>MFSWAAFVFVNNSNLLTRSESGAPTLLAHRGISQDFDRTGLQNDTCTATRMLPPTHAYLENTIASLRAGFEAGAAIIEFDVHPTTDGQFAVFHDWTLDCRTDGHGVTREHSMARLKALDIGYGYTADGGRTFPFRGKGVGLMPSLDEVLMTFPDGRFLINIKSNDPNEGRLLATTLRSRLAEDVSRLMIYGGDAPIAVLRAVMPNMRTMSRGTLKACLYSYIGYGWTGMVPSTCHNSIVFVPINIAPWLWGWPNRFLDRMDKAGSAVFVIGPYSGGDFSSGIDTPDDIRRLPNDYTGGILTNELQRVAPDLTHSSR</sequence>